<dbReference type="InterPro" id="IPR015947">
    <property type="entry name" value="PUA-like_sf"/>
</dbReference>
<dbReference type="NCBIfam" id="NF008691">
    <property type="entry name" value="PRK11713.1-4"/>
    <property type="match status" value="1"/>
</dbReference>
<dbReference type="RefSeq" id="WP_244746373.1">
    <property type="nucleotide sequence ID" value="NZ_CP095071.1"/>
</dbReference>
<evidence type="ECO:0000256" key="5">
    <source>
        <dbReference type="ARBA" id="ARBA00022490"/>
    </source>
</evidence>
<dbReference type="InterPro" id="IPR046887">
    <property type="entry name" value="RsmE_PUA-like"/>
</dbReference>
<dbReference type="InterPro" id="IPR029026">
    <property type="entry name" value="tRNA_m1G_MTases_N"/>
</dbReference>
<keyword evidence="6 12" id="KW-0698">rRNA processing</keyword>
<dbReference type="GO" id="GO:0032259">
    <property type="term" value="P:methylation"/>
    <property type="evidence" value="ECO:0007669"/>
    <property type="project" value="UniProtKB-KW"/>
</dbReference>
<dbReference type="InterPro" id="IPR006700">
    <property type="entry name" value="RsmE"/>
</dbReference>
<protein>
    <recommendedName>
        <fullName evidence="4 12">Ribosomal RNA small subunit methyltransferase E</fullName>
        <ecNumber evidence="3 12">2.1.1.193</ecNumber>
    </recommendedName>
</protein>
<evidence type="ECO:0000256" key="12">
    <source>
        <dbReference type="PIRNR" id="PIRNR015601"/>
    </source>
</evidence>
<evidence type="ECO:0000256" key="8">
    <source>
        <dbReference type="ARBA" id="ARBA00022679"/>
    </source>
</evidence>
<comment type="catalytic activity">
    <reaction evidence="11 12">
        <text>uridine(1498) in 16S rRNA + S-adenosyl-L-methionine = N(3)-methyluridine(1498) in 16S rRNA + S-adenosyl-L-homocysteine + H(+)</text>
        <dbReference type="Rhea" id="RHEA:42920"/>
        <dbReference type="Rhea" id="RHEA-COMP:10283"/>
        <dbReference type="Rhea" id="RHEA-COMP:10284"/>
        <dbReference type="ChEBI" id="CHEBI:15378"/>
        <dbReference type="ChEBI" id="CHEBI:57856"/>
        <dbReference type="ChEBI" id="CHEBI:59789"/>
        <dbReference type="ChEBI" id="CHEBI:65315"/>
        <dbReference type="ChEBI" id="CHEBI:74502"/>
        <dbReference type="EC" id="2.1.1.193"/>
    </reaction>
</comment>
<dbReference type="NCBIfam" id="NF008692">
    <property type="entry name" value="PRK11713.1-5"/>
    <property type="match status" value="1"/>
</dbReference>
<evidence type="ECO:0000259" key="13">
    <source>
        <dbReference type="Pfam" id="PF04452"/>
    </source>
</evidence>
<keyword evidence="16" id="KW-1185">Reference proteome</keyword>
<evidence type="ECO:0000256" key="6">
    <source>
        <dbReference type="ARBA" id="ARBA00022552"/>
    </source>
</evidence>
<keyword evidence="7 12" id="KW-0489">Methyltransferase</keyword>
<gene>
    <name evidence="15" type="ORF">MUN87_03895</name>
</gene>
<dbReference type="Gene3D" id="3.40.1280.10">
    <property type="match status" value="1"/>
</dbReference>
<dbReference type="SUPFAM" id="SSF88697">
    <property type="entry name" value="PUA domain-like"/>
    <property type="match status" value="1"/>
</dbReference>
<evidence type="ECO:0000256" key="11">
    <source>
        <dbReference type="ARBA" id="ARBA00047944"/>
    </source>
</evidence>
<dbReference type="PANTHER" id="PTHR30027:SF3">
    <property type="entry name" value="16S RRNA (URACIL(1498)-N(3))-METHYLTRANSFERASE"/>
    <property type="match status" value="1"/>
</dbReference>
<dbReference type="CDD" id="cd18084">
    <property type="entry name" value="RsmE-like"/>
    <property type="match status" value="1"/>
</dbReference>
<keyword evidence="9 12" id="KW-0949">S-adenosyl-L-methionine</keyword>
<evidence type="ECO:0000256" key="9">
    <source>
        <dbReference type="ARBA" id="ARBA00022691"/>
    </source>
</evidence>
<comment type="similarity">
    <text evidence="2 12">Belongs to the RNA methyltransferase RsmE family.</text>
</comment>
<dbReference type="InterPro" id="IPR046886">
    <property type="entry name" value="RsmE_MTase_dom"/>
</dbReference>
<evidence type="ECO:0000313" key="16">
    <source>
        <dbReference type="Proteomes" id="UP000831537"/>
    </source>
</evidence>
<sequence>MQRYFIDSTRWDDNEVKITDEDFHHVVHVMRMQEGDSFIANHPDQSAARCKITSVDESQVVAEVEEWLEETKELPVDITVAQGLPKGDKWELVLQKGTELGAGRFVPFQAARSVVKWDTKKQQKKVARWQKIVKEASEQAHRNKVPDIDPVLSVKDFVKLSASYDWKFFAYEETARQHPTVKLHHYFSQIEEGQSVLICIGPEGGFDQDEAITLKENGFQAIRLGPRILRTETAPLYVLASLSYYFEEMR</sequence>
<dbReference type="Proteomes" id="UP000831537">
    <property type="component" value="Chromosome"/>
</dbReference>
<dbReference type="Pfam" id="PF20260">
    <property type="entry name" value="PUA_4"/>
    <property type="match status" value="1"/>
</dbReference>
<dbReference type="SUPFAM" id="SSF75217">
    <property type="entry name" value="alpha/beta knot"/>
    <property type="match status" value="1"/>
</dbReference>
<dbReference type="PANTHER" id="PTHR30027">
    <property type="entry name" value="RIBOSOMAL RNA SMALL SUBUNIT METHYLTRANSFERASE E"/>
    <property type="match status" value="1"/>
</dbReference>
<dbReference type="Gene3D" id="2.40.240.20">
    <property type="entry name" value="Hypothetical PUA domain-like, domain 1"/>
    <property type="match status" value="1"/>
</dbReference>
<dbReference type="EC" id="2.1.1.193" evidence="3 12"/>
<dbReference type="NCBIfam" id="TIGR00046">
    <property type="entry name" value="RsmE family RNA methyltransferase"/>
    <property type="match status" value="1"/>
</dbReference>
<dbReference type="Pfam" id="PF04452">
    <property type="entry name" value="Methyltrans_RNA"/>
    <property type="match status" value="1"/>
</dbReference>
<feature type="domain" description="Ribosomal RNA small subunit methyltransferase E PUA-like" evidence="14">
    <location>
        <begin position="18"/>
        <end position="64"/>
    </location>
</feature>
<dbReference type="EMBL" id="CP095071">
    <property type="protein sequence ID" value="UOQ86050.1"/>
    <property type="molecule type" value="Genomic_DNA"/>
</dbReference>
<evidence type="ECO:0000313" key="15">
    <source>
        <dbReference type="EMBL" id="UOQ86050.1"/>
    </source>
</evidence>
<keyword evidence="8 12" id="KW-0808">Transferase</keyword>
<evidence type="ECO:0000256" key="2">
    <source>
        <dbReference type="ARBA" id="ARBA00005528"/>
    </source>
</evidence>
<evidence type="ECO:0000256" key="3">
    <source>
        <dbReference type="ARBA" id="ARBA00012328"/>
    </source>
</evidence>
<keyword evidence="5 12" id="KW-0963">Cytoplasm</keyword>
<evidence type="ECO:0000256" key="4">
    <source>
        <dbReference type="ARBA" id="ARBA00013673"/>
    </source>
</evidence>
<dbReference type="GO" id="GO:0008168">
    <property type="term" value="F:methyltransferase activity"/>
    <property type="evidence" value="ECO:0007669"/>
    <property type="project" value="UniProtKB-KW"/>
</dbReference>
<reference evidence="15 16" key="1">
    <citation type="submission" date="2022-04" db="EMBL/GenBank/DDBJ databases">
        <title>Gracilibacillus sp. isolated from saltern.</title>
        <authorList>
            <person name="Won M."/>
            <person name="Lee C.-M."/>
            <person name="Woen H.-Y."/>
            <person name="Kwon S.-W."/>
        </authorList>
    </citation>
    <scope>NUCLEOTIDE SEQUENCE [LARGE SCALE GENOMIC DNA]</scope>
    <source>
        <strain evidence="15 16">SSPM10-3</strain>
    </source>
</reference>
<evidence type="ECO:0000259" key="14">
    <source>
        <dbReference type="Pfam" id="PF20260"/>
    </source>
</evidence>
<comment type="function">
    <text evidence="10 12">Specifically methylates the N3 position of the uracil ring of uridine 1498 (m3U1498) in 16S rRNA. Acts on the fully assembled 30S ribosomal subunit.</text>
</comment>
<dbReference type="PIRSF" id="PIRSF015601">
    <property type="entry name" value="MTase_slr0722"/>
    <property type="match status" value="1"/>
</dbReference>
<organism evidence="15 16">
    <name type="scientific">Gracilibacillus salinarum</name>
    <dbReference type="NCBI Taxonomy" id="2932255"/>
    <lineage>
        <taxon>Bacteria</taxon>
        <taxon>Bacillati</taxon>
        <taxon>Bacillota</taxon>
        <taxon>Bacilli</taxon>
        <taxon>Bacillales</taxon>
        <taxon>Bacillaceae</taxon>
        <taxon>Gracilibacillus</taxon>
    </lineage>
</organism>
<accession>A0ABY4GNX1</accession>
<comment type="subcellular location">
    <subcellularLocation>
        <location evidence="1 12">Cytoplasm</location>
    </subcellularLocation>
</comment>
<name>A0ABY4GNX1_9BACI</name>
<proteinExistence type="inferred from homology"/>
<dbReference type="InterPro" id="IPR029028">
    <property type="entry name" value="Alpha/beta_knot_MTases"/>
</dbReference>
<evidence type="ECO:0000256" key="7">
    <source>
        <dbReference type="ARBA" id="ARBA00022603"/>
    </source>
</evidence>
<evidence type="ECO:0000256" key="10">
    <source>
        <dbReference type="ARBA" id="ARBA00025699"/>
    </source>
</evidence>
<evidence type="ECO:0000256" key="1">
    <source>
        <dbReference type="ARBA" id="ARBA00004496"/>
    </source>
</evidence>
<feature type="domain" description="Ribosomal RNA small subunit methyltransferase E methyltransferase" evidence="13">
    <location>
        <begin position="72"/>
        <end position="242"/>
    </location>
</feature>